<evidence type="ECO:0000256" key="3">
    <source>
        <dbReference type="SAM" id="Phobius"/>
    </source>
</evidence>
<reference evidence="4 5" key="1">
    <citation type="submission" date="2024-03" db="EMBL/GenBank/DDBJ databases">
        <title>Genome-scale model development and genomic sequencing of the oleaginous clade Lipomyces.</title>
        <authorList>
            <consortium name="Lawrence Berkeley National Laboratory"/>
            <person name="Czajka J.J."/>
            <person name="Han Y."/>
            <person name="Kim J."/>
            <person name="Mondo S.J."/>
            <person name="Hofstad B.A."/>
            <person name="Robles A."/>
            <person name="Haridas S."/>
            <person name="Riley R."/>
            <person name="LaButti K."/>
            <person name="Pangilinan J."/>
            <person name="Andreopoulos W."/>
            <person name="Lipzen A."/>
            <person name="Yan J."/>
            <person name="Wang M."/>
            <person name="Ng V."/>
            <person name="Grigoriev I.V."/>
            <person name="Spatafora J.W."/>
            <person name="Magnuson J.K."/>
            <person name="Baker S.E."/>
            <person name="Pomraning K.R."/>
        </authorList>
    </citation>
    <scope>NUCLEOTIDE SEQUENCE [LARGE SCALE GENOMIC DNA]</scope>
    <source>
        <strain evidence="4 5">Phaff 52-87</strain>
    </source>
</reference>
<comment type="caution">
    <text evidence="4">The sequence shown here is derived from an EMBL/GenBank/DDBJ whole genome shotgun (WGS) entry which is preliminary data.</text>
</comment>
<feature type="compositionally biased region" description="Basic and acidic residues" evidence="2">
    <location>
        <begin position="162"/>
        <end position="175"/>
    </location>
</feature>
<feature type="transmembrane region" description="Helical" evidence="3">
    <location>
        <begin position="415"/>
        <end position="437"/>
    </location>
</feature>
<accession>A0ABR1F6E9</accession>
<organism evidence="4 5">
    <name type="scientific">Myxozyma melibiosi</name>
    <dbReference type="NCBI Taxonomy" id="54550"/>
    <lineage>
        <taxon>Eukaryota</taxon>
        <taxon>Fungi</taxon>
        <taxon>Dikarya</taxon>
        <taxon>Ascomycota</taxon>
        <taxon>Saccharomycotina</taxon>
        <taxon>Lipomycetes</taxon>
        <taxon>Lipomycetales</taxon>
        <taxon>Lipomycetaceae</taxon>
        <taxon>Myxozyma</taxon>
    </lineage>
</organism>
<dbReference type="GeneID" id="90036603"/>
<keyword evidence="3" id="KW-1133">Transmembrane helix</keyword>
<dbReference type="RefSeq" id="XP_064768449.1">
    <property type="nucleotide sequence ID" value="XM_064911091.1"/>
</dbReference>
<keyword evidence="5" id="KW-1185">Reference proteome</keyword>
<feature type="coiled-coil region" evidence="1">
    <location>
        <begin position="5"/>
        <end position="60"/>
    </location>
</feature>
<evidence type="ECO:0000313" key="4">
    <source>
        <dbReference type="EMBL" id="KAK7205416.1"/>
    </source>
</evidence>
<evidence type="ECO:0000256" key="1">
    <source>
        <dbReference type="SAM" id="Coils"/>
    </source>
</evidence>
<keyword evidence="3" id="KW-0812">Transmembrane</keyword>
<proteinExistence type="predicted"/>
<evidence type="ECO:0000313" key="5">
    <source>
        <dbReference type="Proteomes" id="UP001498771"/>
    </source>
</evidence>
<dbReference type="EMBL" id="JBBJBU010000005">
    <property type="protein sequence ID" value="KAK7205416.1"/>
    <property type="molecule type" value="Genomic_DNA"/>
</dbReference>
<keyword evidence="1" id="KW-0175">Coiled coil</keyword>
<gene>
    <name evidence="4" type="ORF">BZA70DRAFT_267261</name>
</gene>
<name>A0ABR1F6E9_9ASCO</name>
<protein>
    <submittedName>
        <fullName evidence="4">Uncharacterized protein</fullName>
    </submittedName>
</protein>
<feature type="region of interest" description="Disordered" evidence="2">
    <location>
        <begin position="156"/>
        <end position="222"/>
    </location>
</feature>
<sequence>MYGGISAQEEHIAVLEQQLSRLKDEVSSLERDRNIGIQENERLYNQIESLEKDNEQRGKDADRWRYRFVTEKQETETAKQQIESLQHAVKNRDQSNRELASSKIQLLSEVEALKSRLKELGEETRALSQNNSELLEQLQGYEDYTNELLDEIKALQNQQSSHDSDRDASSEDGDRQVQLADSIPARRLSDSAPNRRLSDELSAELVDQDSQGDINDEDDRSGQTLINDMDDVLFGFELDGASPGHSDIRSAFEKLKKSSGYESIRQWSTPEELNQVLTEFKTVVASVNMQLPNGKVASLDGEVLTEKLGSLQTAVAALAKQQFLIRQLLDDGDKVSQSVVVSENAMASENVKEMDVKKAEAKESSSVVSSGFLSESELERVSRIPGFKLAVYLVPAPMLESFKSESREMRVLIQLYFYVVAVLGLALAVGMVVGYGVSRVLTSGGECCYSSGPWWVGSRTPFVEKAMYRLEEWYLDRYGR</sequence>
<evidence type="ECO:0000256" key="2">
    <source>
        <dbReference type="SAM" id="MobiDB-lite"/>
    </source>
</evidence>
<keyword evidence="3" id="KW-0472">Membrane</keyword>
<dbReference type="Proteomes" id="UP001498771">
    <property type="component" value="Unassembled WGS sequence"/>
</dbReference>